<dbReference type="SUPFAM" id="SSF52540">
    <property type="entry name" value="P-loop containing nucleoside triphosphate hydrolases"/>
    <property type="match status" value="1"/>
</dbReference>
<evidence type="ECO:0000256" key="6">
    <source>
        <dbReference type="PROSITE-ProRule" id="PRU00552"/>
    </source>
</evidence>
<keyword evidence="11" id="KW-1185">Reference proteome</keyword>
<evidence type="ECO:0000313" key="10">
    <source>
        <dbReference type="EMBL" id="SUY46077.1"/>
    </source>
</evidence>
<dbReference type="PROSITE" id="PS51192">
    <property type="entry name" value="HELICASE_ATP_BIND_1"/>
    <property type="match status" value="1"/>
</dbReference>
<gene>
    <name evidence="10" type="primary">cshA_1</name>
    <name evidence="10" type="ORF">NCTC9836_00586</name>
</gene>
<keyword evidence="1" id="KW-0547">Nucleotide-binding</keyword>
<dbReference type="PANTHER" id="PTHR47959:SF1">
    <property type="entry name" value="ATP-DEPENDENT RNA HELICASE DBPA"/>
    <property type="match status" value="1"/>
</dbReference>
<evidence type="ECO:0000256" key="2">
    <source>
        <dbReference type="ARBA" id="ARBA00022801"/>
    </source>
</evidence>
<keyword evidence="4" id="KW-0067">ATP-binding</keyword>
<feature type="domain" description="DEAD-box RNA helicase Q" evidence="9">
    <location>
        <begin position="19"/>
        <end position="47"/>
    </location>
</feature>
<evidence type="ECO:0000259" key="9">
    <source>
        <dbReference type="PROSITE" id="PS51195"/>
    </source>
</evidence>
<dbReference type="SMART" id="SM00490">
    <property type="entry name" value="HELICc"/>
    <property type="match status" value="1"/>
</dbReference>
<evidence type="ECO:0000256" key="1">
    <source>
        <dbReference type="ARBA" id="ARBA00022741"/>
    </source>
</evidence>
<reference evidence="10 11" key="1">
    <citation type="submission" date="2018-06" db="EMBL/GenBank/DDBJ databases">
        <authorList>
            <consortium name="Pathogen Informatics"/>
            <person name="Doyle S."/>
        </authorList>
    </citation>
    <scope>NUCLEOTIDE SEQUENCE [LARGE SCALE GENOMIC DNA]</scope>
    <source>
        <strain evidence="10 11">NCTC9836</strain>
    </source>
</reference>
<dbReference type="GO" id="GO:0016787">
    <property type="term" value="F:hydrolase activity"/>
    <property type="evidence" value="ECO:0007669"/>
    <property type="project" value="UniProtKB-KW"/>
</dbReference>
<dbReference type="CDD" id="cd18787">
    <property type="entry name" value="SF2_C_DEAD"/>
    <property type="match status" value="1"/>
</dbReference>
<evidence type="ECO:0000259" key="8">
    <source>
        <dbReference type="PROSITE" id="PS51194"/>
    </source>
</evidence>
<dbReference type="EC" id="3.6.4.13" evidence="10"/>
<dbReference type="InterPro" id="IPR011545">
    <property type="entry name" value="DEAD/DEAH_box_helicase_dom"/>
</dbReference>
<evidence type="ECO:0000313" key="11">
    <source>
        <dbReference type="Proteomes" id="UP000254664"/>
    </source>
</evidence>
<dbReference type="InterPro" id="IPR027417">
    <property type="entry name" value="P-loop_NTPase"/>
</dbReference>
<proteinExistence type="inferred from homology"/>
<dbReference type="Proteomes" id="UP000254664">
    <property type="component" value="Unassembled WGS sequence"/>
</dbReference>
<feature type="domain" description="Helicase ATP-binding" evidence="7">
    <location>
        <begin position="50"/>
        <end position="220"/>
    </location>
</feature>
<keyword evidence="2 10" id="KW-0378">Hydrolase</keyword>
<dbReference type="Pfam" id="PF00271">
    <property type="entry name" value="Helicase_C"/>
    <property type="match status" value="1"/>
</dbReference>
<evidence type="ECO:0000256" key="3">
    <source>
        <dbReference type="ARBA" id="ARBA00022806"/>
    </source>
</evidence>
<sequence>MIVDKTKYDLNRGVIKVMKNFNSLGISEGLINNLKLQGITEPTPIQENSIKIIKDSKDVIAEAQTGTGKTLAFLLPMFENMSSDINSIQGLIVTPTRELAIQITEEAMKLKQAKDLNILAIYGGKDTGAQLKRLQGNVHLIIATPGRLIDHLSRGTVKLDQLKTLVLDEADQMLLMGFKGDVEDIIKETPKNRQTLCFSATMNSDVKKLAYRYMIDPKVVVIEKEEVTLKNIKQFLVETTDRKKQDALCKVLDENNPFMAIIFCRTKRRADDLEIALFKRGYNCKKLHSDITQSKREKIMKSFKNCEIQYLIATDVASRGLDITGVTHIYNYDIPETAEGYIHRIGRTGRAGELGCSYLFVDPKDKGLLNMIEKQIKLKIPVVNDL</sequence>
<dbReference type="InterPro" id="IPR014001">
    <property type="entry name" value="Helicase_ATP-bd"/>
</dbReference>
<dbReference type="GO" id="GO:0005524">
    <property type="term" value="F:ATP binding"/>
    <property type="evidence" value="ECO:0007669"/>
    <property type="project" value="UniProtKB-KW"/>
</dbReference>
<feature type="short sequence motif" description="Q motif" evidence="6">
    <location>
        <begin position="19"/>
        <end position="47"/>
    </location>
</feature>
<dbReference type="Pfam" id="PF00270">
    <property type="entry name" value="DEAD"/>
    <property type="match status" value="1"/>
</dbReference>
<dbReference type="PROSITE" id="PS51194">
    <property type="entry name" value="HELICASE_CTER"/>
    <property type="match status" value="1"/>
</dbReference>
<evidence type="ECO:0000256" key="4">
    <source>
        <dbReference type="ARBA" id="ARBA00022840"/>
    </source>
</evidence>
<dbReference type="InterPro" id="IPR050079">
    <property type="entry name" value="DEAD_box_RNA_helicase"/>
</dbReference>
<dbReference type="GO" id="GO:0003724">
    <property type="term" value="F:RNA helicase activity"/>
    <property type="evidence" value="ECO:0007669"/>
    <property type="project" value="UniProtKB-EC"/>
</dbReference>
<dbReference type="InterPro" id="IPR001650">
    <property type="entry name" value="Helicase_C-like"/>
</dbReference>
<protein>
    <submittedName>
        <fullName evidence="10">ATP-dependent RNA helicase</fullName>
        <ecNumber evidence="10">3.6.4.13</ecNumber>
    </submittedName>
</protein>
<dbReference type="GO" id="GO:0003676">
    <property type="term" value="F:nucleic acid binding"/>
    <property type="evidence" value="ECO:0007669"/>
    <property type="project" value="InterPro"/>
</dbReference>
<dbReference type="InterPro" id="IPR044742">
    <property type="entry name" value="DEAD/DEAH_RhlB"/>
</dbReference>
<name>A0A381J7A7_9CLOT</name>
<dbReference type="PROSITE" id="PS51195">
    <property type="entry name" value="Q_MOTIF"/>
    <property type="match status" value="1"/>
</dbReference>
<feature type="domain" description="Helicase C-terminal" evidence="8">
    <location>
        <begin position="231"/>
        <end position="386"/>
    </location>
</feature>
<comment type="similarity">
    <text evidence="5">Belongs to the DEAD box helicase family.</text>
</comment>
<dbReference type="Gene3D" id="3.40.50.300">
    <property type="entry name" value="P-loop containing nucleotide triphosphate hydrolases"/>
    <property type="match status" value="2"/>
</dbReference>
<dbReference type="PANTHER" id="PTHR47959">
    <property type="entry name" value="ATP-DEPENDENT RNA HELICASE RHLE-RELATED"/>
    <property type="match status" value="1"/>
</dbReference>
<organism evidence="10 11">
    <name type="scientific">Clostridium putrefaciens</name>
    <dbReference type="NCBI Taxonomy" id="99675"/>
    <lineage>
        <taxon>Bacteria</taxon>
        <taxon>Bacillati</taxon>
        <taxon>Bacillota</taxon>
        <taxon>Clostridia</taxon>
        <taxon>Eubacteriales</taxon>
        <taxon>Clostridiaceae</taxon>
        <taxon>Clostridium</taxon>
    </lineage>
</organism>
<evidence type="ECO:0000259" key="7">
    <source>
        <dbReference type="PROSITE" id="PS51192"/>
    </source>
</evidence>
<dbReference type="SMART" id="SM00487">
    <property type="entry name" value="DEXDc"/>
    <property type="match status" value="1"/>
</dbReference>
<dbReference type="EMBL" id="UFWZ01000001">
    <property type="protein sequence ID" value="SUY46077.1"/>
    <property type="molecule type" value="Genomic_DNA"/>
</dbReference>
<accession>A0A381J7A7</accession>
<dbReference type="GO" id="GO:0005829">
    <property type="term" value="C:cytosol"/>
    <property type="evidence" value="ECO:0007669"/>
    <property type="project" value="TreeGrafter"/>
</dbReference>
<dbReference type="CDD" id="cd00268">
    <property type="entry name" value="DEADc"/>
    <property type="match status" value="1"/>
</dbReference>
<dbReference type="AlphaFoldDB" id="A0A381J7A7"/>
<evidence type="ECO:0000256" key="5">
    <source>
        <dbReference type="ARBA" id="ARBA00038437"/>
    </source>
</evidence>
<keyword evidence="3 10" id="KW-0347">Helicase</keyword>
<dbReference type="InterPro" id="IPR014014">
    <property type="entry name" value="RNA_helicase_DEAD_Q_motif"/>
</dbReference>